<dbReference type="EMBL" id="CP018477">
    <property type="protein sequence ID" value="ASV76987.1"/>
    <property type="molecule type" value="Genomic_DNA"/>
</dbReference>
<dbReference type="KEGG" id="ttf:THTE_4386"/>
<dbReference type="AlphaFoldDB" id="A0A286RM65"/>
<accession>A0A286RM65</accession>
<evidence type="ECO:0000313" key="1">
    <source>
        <dbReference type="EMBL" id="ASV76987.1"/>
    </source>
</evidence>
<proteinExistence type="predicted"/>
<sequence>MDSLRDPSPAGDQEVGTRKFELLARRRFDASGYPALRRLTCHCDGKRLFIRGSVPNYYHKQLAQSSLADLSDELEIVNETLVEGRQALPDVRHSVQSQL</sequence>
<evidence type="ECO:0000313" key="2">
    <source>
        <dbReference type="Proteomes" id="UP000215086"/>
    </source>
</evidence>
<dbReference type="RefSeq" id="WP_095416637.1">
    <property type="nucleotide sequence ID" value="NZ_CP018477.1"/>
</dbReference>
<reference evidence="1 2" key="1">
    <citation type="journal article" name="Front. Microbiol.">
        <title>Sugar Metabolism of the First Thermophilic Planctomycete Thermogutta terrifontis: Comparative Genomic and Transcriptomic Approaches.</title>
        <authorList>
            <person name="Elcheninov A.G."/>
            <person name="Menzel P."/>
            <person name="Gudbergsdottir S.R."/>
            <person name="Slesarev A.I."/>
            <person name="Kadnikov V.V."/>
            <person name="Krogh A."/>
            <person name="Bonch-Osmolovskaya E.A."/>
            <person name="Peng X."/>
            <person name="Kublanov I.V."/>
        </authorList>
    </citation>
    <scope>NUCLEOTIDE SEQUENCE [LARGE SCALE GENOMIC DNA]</scope>
    <source>
        <strain evidence="1 2">R1</strain>
    </source>
</reference>
<protein>
    <recommendedName>
        <fullName evidence="3">BON domain-containing protein</fullName>
    </recommendedName>
</protein>
<keyword evidence="2" id="KW-1185">Reference proteome</keyword>
<dbReference type="Proteomes" id="UP000215086">
    <property type="component" value="Chromosome"/>
</dbReference>
<evidence type="ECO:0008006" key="3">
    <source>
        <dbReference type="Google" id="ProtNLM"/>
    </source>
</evidence>
<gene>
    <name evidence="1" type="ORF">THTE_4386</name>
</gene>
<name>A0A286RM65_9BACT</name>
<organism evidence="1 2">
    <name type="scientific">Thermogutta terrifontis</name>
    <dbReference type="NCBI Taxonomy" id="1331910"/>
    <lineage>
        <taxon>Bacteria</taxon>
        <taxon>Pseudomonadati</taxon>
        <taxon>Planctomycetota</taxon>
        <taxon>Planctomycetia</taxon>
        <taxon>Pirellulales</taxon>
        <taxon>Thermoguttaceae</taxon>
        <taxon>Thermogutta</taxon>
    </lineage>
</organism>
<dbReference type="OrthoDB" id="291621at2"/>